<organism evidence="2 3">
    <name type="scientific">Candidatus Acutalibacter pullicola</name>
    <dbReference type="NCBI Taxonomy" id="2838417"/>
    <lineage>
        <taxon>Bacteria</taxon>
        <taxon>Bacillati</taxon>
        <taxon>Bacillota</taxon>
        <taxon>Clostridia</taxon>
        <taxon>Eubacteriales</taxon>
        <taxon>Acutalibacteraceae</taxon>
        <taxon>Acutalibacter</taxon>
    </lineage>
</organism>
<dbReference type="SUPFAM" id="SSF56112">
    <property type="entry name" value="Protein kinase-like (PK-like)"/>
    <property type="match status" value="1"/>
</dbReference>
<sequence length="292" mass="33588">MDFVQMEEVQAGWSGDKKYHAWGEDGKEYFLRLSSPEKWERMQQAFGMQKKAFQKGLPVSRPVELAREAAQIRFVEEWIPGQMAKDALPPLSQEEQYHLGWDAGKILQALHSVPAPADTEDWEKCFSKKIDQKIALYEECPYSFEQGQVFLQCISANRHLLQGRPQCLLHGDYHTGNMMVWKGQLYIIDFDRPKTGDPWLEFNRIVWSAQLSPAFASGTVDGYFDGKPPLDFWNLLALYIAVNTLSSLPWAVPFGEGEIATMQAQAKEVLEWYDGMKRRVPRWYTSGKTLEP</sequence>
<dbReference type="InterPro" id="IPR011009">
    <property type="entry name" value="Kinase-like_dom_sf"/>
</dbReference>
<dbReference type="EMBL" id="DWXG01000032">
    <property type="protein sequence ID" value="HJB97641.1"/>
    <property type="molecule type" value="Genomic_DNA"/>
</dbReference>
<dbReference type="PANTHER" id="PTHR41283:SF1">
    <property type="entry name" value="AMINOGLYCOSIDE PHOSPHOTRANSFERASE DOMAIN-CONTAINING PROTEIN"/>
    <property type="match status" value="1"/>
</dbReference>
<reference evidence="2" key="1">
    <citation type="journal article" date="2021" name="PeerJ">
        <title>Extensive microbial diversity within the chicken gut microbiome revealed by metagenomics and culture.</title>
        <authorList>
            <person name="Gilroy R."/>
            <person name="Ravi A."/>
            <person name="Getino M."/>
            <person name="Pursley I."/>
            <person name="Horton D.L."/>
            <person name="Alikhan N.F."/>
            <person name="Baker D."/>
            <person name="Gharbi K."/>
            <person name="Hall N."/>
            <person name="Watson M."/>
            <person name="Adriaenssens E.M."/>
            <person name="Foster-Nyarko E."/>
            <person name="Jarju S."/>
            <person name="Secka A."/>
            <person name="Antonio M."/>
            <person name="Oren A."/>
            <person name="Chaudhuri R.R."/>
            <person name="La Ragione R."/>
            <person name="Hildebrand F."/>
            <person name="Pallen M.J."/>
        </authorList>
    </citation>
    <scope>NUCLEOTIDE SEQUENCE</scope>
    <source>
        <strain evidence="2">CHK185-1770</strain>
    </source>
</reference>
<protein>
    <submittedName>
        <fullName evidence="2">Phosphotransferase</fullName>
    </submittedName>
</protein>
<dbReference type="InterPro" id="IPR002575">
    <property type="entry name" value="Aminoglycoside_PTrfase"/>
</dbReference>
<evidence type="ECO:0000259" key="1">
    <source>
        <dbReference type="Pfam" id="PF01636"/>
    </source>
</evidence>
<dbReference type="PANTHER" id="PTHR41283">
    <property type="entry name" value="AMINOGLYCOSIDE PHOSPHOTRANSFERASE"/>
    <property type="match status" value="1"/>
</dbReference>
<feature type="domain" description="Aminoglycoside phosphotransferase" evidence="1">
    <location>
        <begin position="7"/>
        <end position="233"/>
    </location>
</feature>
<gene>
    <name evidence="2" type="ORF">H9710_03575</name>
</gene>
<proteinExistence type="predicted"/>
<dbReference type="AlphaFoldDB" id="A0A9D2MV34"/>
<name>A0A9D2MV34_9FIRM</name>
<dbReference type="Pfam" id="PF01636">
    <property type="entry name" value="APH"/>
    <property type="match status" value="1"/>
</dbReference>
<evidence type="ECO:0000313" key="2">
    <source>
        <dbReference type="EMBL" id="HJB97641.1"/>
    </source>
</evidence>
<evidence type="ECO:0000313" key="3">
    <source>
        <dbReference type="Proteomes" id="UP000826793"/>
    </source>
</evidence>
<accession>A0A9D2MV34</accession>
<reference evidence="2" key="2">
    <citation type="submission" date="2021-04" db="EMBL/GenBank/DDBJ databases">
        <authorList>
            <person name="Gilroy R."/>
        </authorList>
    </citation>
    <scope>NUCLEOTIDE SEQUENCE</scope>
    <source>
        <strain evidence="2">CHK185-1770</strain>
    </source>
</reference>
<dbReference type="Proteomes" id="UP000826793">
    <property type="component" value="Unassembled WGS sequence"/>
</dbReference>
<comment type="caution">
    <text evidence="2">The sequence shown here is derived from an EMBL/GenBank/DDBJ whole genome shotgun (WGS) entry which is preliminary data.</text>
</comment>
<dbReference type="Gene3D" id="3.90.1200.10">
    <property type="match status" value="1"/>
</dbReference>